<dbReference type="AlphaFoldDB" id="A0A813JZL6"/>
<accession>A0A813JZL6</accession>
<reference evidence="2" key="1">
    <citation type="submission" date="2021-02" db="EMBL/GenBank/DDBJ databases">
        <authorList>
            <person name="Dougan E. K."/>
            <person name="Rhodes N."/>
            <person name="Thang M."/>
            <person name="Chan C."/>
        </authorList>
    </citation>
    <scope>NUCLEOTIDE SEQUENCE</scope>
</reference>
<keyword evidence="1" id="KW-0732">Signal</keyword>
<proteinExistence type="predicted"/>
<sequence>MRLMGSSWVRFWALQAALWLIVRSCLQEGCSAPPRNRDELVQSPQRKDKAAVLLQLSNFRGRSDCPFGLNCSSVKMNVTASLSLSSAMPSASDSWQWQGQKEVLLNEMFTFWDAFRDPLTGLYCDSLYFGDSNSCGEDNNLYSSAATGMGLIADCVFAELGLLSRSVANERALQTINSFIQSWPRENFSGFFVHFTSRSFEAETEFSTVDTAEMAMGALFAGNYLGGVVQVAATKLASMTSWEDAIKSATEPTIWPVVNSTTGEFSGLIKPFNEYFIVAYIGKLYDSRKASSYFENYFATASDLPPKGYGGYPVQRSYKHYDLETDQPALYMSSFIPQFCFFQTSYFSKSPYYAQKLFPAWLKADMKYWDESLDGSSEIWGQKVDGKVFGSGAGPSPLGYEANQIKNNPDLVFSAPIMAGFLPAADSVTREEINLKLVWLYENDICAYTKQLPGSKQAKVLWRCSIKKPEWRATSADSIDFSTMVLGFAFNFLPAGFYEAYVVKAQRMIWATRATALPEEILCSREAGIVSASAIGFGLPSLGATSGTDSGFATPSDPGGYSRPSTALDGPALDQSFLQFAPHQALSRSGSAGSVSASSRAGREALDLDPFSTFLKELKETRPCLLPPVDCKKELLEDAFNVKGSKRELRRKANMSCLLASEAEDLKQWRRAELPAVKTGSSQLSDRHPKRELRRLKDCMLLSHHELCRADPAAVADFVSREELGSSSGMLAAAAFKAALQNANGLKPGAASAAAVDVLGRFRFRILQPLA</sequence>
<feature type="signal peptide" evidence="1">
    <location>
        <begin position="1"/>
        <end position="27"/>
    </location>
</feature>
<comment type="caution">
    <text evidence="2">The sequence shown here is derived from an EMBL/GenBank/DDBJ whole genome shotgun (WGS) entry which is preliminary data.</text>
</comment>
<organism evidence="2 3">
    <name type="scientific">Polarella glacialis</name>
    <name type="common">Dinoflagellate</name>
    <dbReference type="NCBI Taxonomy" id="89957"/>
    <lineage>
        <taxon>Eukaryota</taxon>
        <taxon>Sar</taxon>
        <taxon>Alveolata</taxon>
        <taxon>Dinophyceae</taxon>
        <taxon>Suessiales</taxon>
        <taxon>Suessiaceae</taxon>
        <taxon>Polarella</taxon>
    </lineage>
</organism>
<evidence type="ECO:0000256" key="1">
    <source>
        <dbReference type="SAM" id="SignalP"/>
    </source>
</evidence>
<dbReference type="Proteomes" id="UP000626109">
    <property type="component" value="Unassembled WGS sequence"/>
</dbReference>
<protein>
    <recommendedName>
        <fullName evidence="4">Alpha-1,2-Mannosidase</fullName>
    </recommendedName>
</protein>
<feature type="chain" id="PRO_5032317593" description="Alpha-1,2-Mannosidase" evidence="1">
    <location>
        <begin position="28"/>
        <end position="771"/>
    </location>
</feature>
<dbReference type="EMBL" id="CAJNNW010027240">
    <property type="protein sequence ID" value="CAE8690327.1"/>
    <property type="molecule type" value="Genomic_DNA"/>
</dbReference>
<evidence type="ECO:0008006" key="4">
    <source>
        <dbReference type="Google" id="ProtNLM"/>
    </source>
</evidence>
<gene>
    <name evidence="2" type="ORF">PGLA2088_LOCUS26904</name>
</gene>
<evidence type="ECO:0000313" key="3">
    <source>
        <dbReference type="Proteomes" id="UP000626109"/>
    </source>
</evidence>
<evidence type="ECO:0000313" key="2">
    <source>
        <dbReference type="EMBL" id="CAE8690327.1"/>
    </source>
</evidence>
<dbReference type="Gene3D" id="1.50.10.140">
    <property type="match status" value="1"/>
</dbReference>
<name>A0A813JZL6_POLGL</name>